<dbReference type="InterPro" id="IPR034593">
    <property type="entry name" value="DgoD-like"/>
</dbReference>
<dbReference type="GO" id="GO:0009063">
    <property type="term" value="P:amino acid catabolic process"/>
    <property type="evidence" value="ECO:0007669"/>
    <property type="project" value="InterPro"/>
</dbReference>
<comment type="caution">
    <text evidence="3">The sequence shown here is derived from an EMBL/GenBank/DDBJ whole genome shotgun (WGS) entry which is preliminary data.</text>
</comment>
<feature type="domain" description="Mandelate racemase/muconate lactonizing enzyme C-terminal" evidence="2">
    <location>
        <begin position="155"/>
        <end position="261"/>
    </location>
</feature>
<protein>
    <submittedName>
        <fullName evidence="3">Mandelate racemase/muconate lactonizing enzyme family protein</fullName>
    </submittedName>
</protein>
<dbReference type="PANTHER" id="PTHR48080:SF2">
    <property type="entry name" value="D-GALACTONATE DEHYDRATASE"/>
    <property type="match status" value="1"/>
</dbReference>
<dbReference type="InterPro" id="IPR018110">
    <property type="entry name" value="Mandel_Rmase/mucon_lact_enz_CS"/>
</dbReference>
<dbReference type="AlphaFoldDB" id="A0A4V2Z3W7"/>
<dbReference type="Pfam" id="PF13378">
    <property type="entry name" value="MR_MLE_C"/>
    <property type="match status" value="1"/>
</dbReference>
<organism evidence="3 4">
    <name type="scientific">Jiangella asiatica</name>
    <dbReference type="NCBI Taxonomy" id="2530372"/>
    <lineage>
        <taxon>Bacteria</taxon>
        <taxon>Bacillati</taxon>
        <taxon>Actinomycetota</taxon>
        <taxon>Actinomycetes</taxon>
        <taxon>Jiangellales</taxon>
        <taxon>Jiangellaceae</taxon>
        <taxon>Jiangella</taxon>
    </lineage>
</organism>
<dbReference type="InterPro" id="IPR036849">
    <property type="entry name" value="Enolase-like_C_sf"/>
</dbReference>
<dbReference type="InterPro" id="IPR013341">
    <property type="entry name" value="Mandelate_racemase_N_dom"/>
</dbReference>
<proteinExistence type="predicted"/>
<keyword evidence="4" id="KW-1185">Reference proteome</keyword>
<accession>A0A4V2Z3W7</accession>
<evidence type="ECO:0000313" key="4">
    <source>
        <dbReference type="Proteomes" id="UP000294739"/>
    </source>
</evidence>
<evidence type="ECO:0000259" key="2">
    <source>
        <dbReference type="SMART" id="SM00922"/>
    </source>
</evidence>
<sequence length="405" mass="43787">MTSSTVDDQGLLHEPHGRSPAGAVWWPMKITRIEPLPVSAGGAAFFLVVVHTDEGLHGLGEVGIRSRPATVAGAVRDVAERAVGADVTRIEHLWQLLYRGAFFPADRDVGAVLAAVDLALWDLRGKALGVPVCDLLGGRTRDHVPAYVHLNGYEPEEYLDNAHRLVAAGWTNLRIAVGDQPGGVFEPRRALRRTLDVVAALRAGLDDDIEIIIDVHTRLDPAEAVLFCHEVTAMRPLFVEDPLRCENLDAYRSLRQRTTVPLAAGEQLTTKWEFRQLIEDDLIDHARIDLANTGITEGRKIAAMAEAHYISVATHNPLGPVCTAASTHVNLSLPNVSVQEQTRPHGWDDALVLAAPRVEAGTVVPADLPGLGVEIDLDAARSAASTVALGPPARFHRPDGSVTNW</sequence>
<reference evidence="3 4" key="1">
    <citation type="submission" date="2019-03" db="EMBL/GenBank/DDBJ databases">
        <title>Draft genome sequences of novel Actinobacteria.</title>
        <authorList>
            <person name="Sahin N."/>
            <person name="Ay H."/>
            <person name="Saygin H."/>
        </authorList>
    </citation>
    <scope>NUCLEOTIDE SEQUENCE [LARGE SCALE GENOMIC DNA]</scope>
    <source>
        <strain evidence="3 4">5K138</strain>
    </source>
</reference>
<dbReference type="CDD" id="cd03316">
    <property type="entry name" value="MR_like"/>
    <property type="match status" value="1"/>
</dbReference>
<dbReference type="Proteomes" id="UP000294739">
    <property type="component" value="Unassembled WGS sequence"/>
</dbReference>
<dbReference type="InterPro" id="IPR013342">
    <property type="entry name" value="Mandelate_racemase_C"/>
</dbReference>
<dbReference type="GO" id="GO:0016829">
    <property type="term" value="F:lyase activity"/>
    <property type="evidence" value="ECO:0007669"/>
    <property type="project" value="UniProtKB-KW"/>
</dbReference>
<dbReference type="InterPro" id="IPR029065">
    <property type="entry name" value="Enolase_C-like"/>
</dbReference>
<dbReference type="InParanoid" id="A0A4V2Z3W7"/>
<dbReference type="Gene3D" id="3.30.390.10">
    <property type="entry name" value="Enolase-like, N-terminal domain"/>
    <property type="match status" value="1"/>
</dbReference>
<dbReference type="SUPFAM" id="SSF51604">
    <property type="entry name" value="Enolase C-terminal domain-like"/>
    <property type="match status" value="1"/>
</dbReference>
<gene>
    <name evidence="3" type="ORF">E1269_03845</name>
</gene>
<name>A0A4V2Z3W7_9ACTN</name>
<dbReference type="PANTHER" id="PTHR48080">
    <property type="entry name" value="D-GALACTONATE DEHYDRATASE-RELATED"/>
    <property type="match status" value="1"/>
</dbReference>
<dbReference type="OrthoDB" id="5168231at2"/>
<dbReference type="EMBL" id="SMKZ01000003">
    <property type="protein sequence ID" value="TDE14298.1"/>
    <property type="molecule type" value="Genomic_DNA"/>
</dbReference>
<evidence type="ECO:0000313" key="3">
    <source>
        <dbReference type="EMBL" id="TDE14298.1"/>
    </source>
</evidence>
<dbReference type="SMART" id="SM00922">
    <property type="entry name" value="MR_MLE"/>
    <property type="match status" value="1"/>
</dbReference>
<dbReference type="PROSITE" id="PS00909">
    <property type="entry name" value="MR_MLE_2"/>
    <property type="match status" value="1"/>
</dbReference>
<evidence type="ECO:0000256" key="1">
    <source>
        <dbReference type="ARBA" id="ARBA00023239"/>
    </source>
</evidence>
<dbReference type="SFLD" id="SFLDG00179">
    <property type="entry name" value="mandelate_racemase"/>
    <property type="match status" value="1"/>
</dbReference>
<keyword evidence="1" id="KW-0456">Lyase</keyword>
<dbReference type="Gene3D" id="3.20.20.120">
    <property type="entry name" value="Enolase-like C-terminal domain"/>
    <property type="match status" value="1"/>
</dbReference>
<dbReference type="Pfam" id="PF02746">
    <property type="entry name" value="MR_MLE_N"/>
    <property type="match status" value="1"/>
</dbReference>
<dbReference type="SUPFAM" id="SSF54826">
    <property type="entry name" value="Enolase N-terminal domain-like"/>
    <property type="match status" value="1"/>
</dbReference>
<dbReference type="InterPro" id="IPR029017">
    <property type="entry name" value="Enolase-like_N"/>
</dbReference>
<dbReference type="SFLD" id="SFLDS00001">
    <property type="entry name" value="Enolase"/>
    <property type="match status" value="1"/>
</dbReference>